<dbReference type="InterPro" id="IPR029063">
    <property type="entry name" value="SAM-dependent_MTases_sf"/>
</dbReference>
<organism evidence="4 5">
    <name type="scientific">Lachnoclostridium phytofermentans</name>
    <dbReference type="NCBI Taxonomy" id="66219"/>
    <lineage>
        <taxon>Bacteria</taxon>
        <taxon>Bacillati</taxon>
        <taxon>Bacillota</taxon>
        <taxon>Clostridia</taxon>
        <taxon>Lachnospirales</taxon>
        <taxon>Lachnospiraceae</taxon>
    </lineage>
</organism>
<evidence type="ECO:0000259" key="3">
    <source>
        <dbReference type="Pfam" id="PF13649"/>
    </source>
</evidence>
<feature type="domain" description="Methyltransferase" evidence="3">
    <location>
        <begin position="45"/>
        <end position="135"/>
    </location>
</feature>
<comment type="caution">
    <text evidence="4">The sequence shown here is derived from an EMBL/GenBank/DDBJ whole genome shotgun (WGS) entry which is preliminary data.</text>
</comment>
<gene>
    <name evidence="4" type="ORF">DHW61_02695</name>
</gene>
<evidence type="ECO:0000313" key="4">
    <source>
        <dbReference type="EMBL" id="HCL01314.1"/>
    </source>
</evidence>
<evidence type="ECO:0000256" key="1">
    <source>
        <dbReference type="ARBA" id="ARBA00022603"/>
    </source>
</evidence>
<dbReference type="Gene3D" id="3.40.50.150">
    <property type="entry name" value="Vaccinia Virus protein VP39"/>
    <property type="match status" value="1"/>
</dbReference>
<dbReference type="EMBL" id="DPVV01000096">
    <property type="protein sequence ID" value="HCL01314.1"/>
    <property type="molecule type" value="Genomic_DNA"/>
</dbReference>
<dbReference type="GO" id="GO:0008168">
    <property type="term" value="F:methyltransferase activity"/>
    <property type="evidence" value="ECO:0007669"/>
    <property type="project" value="UniProtKB-KW"/>
</dbReference>
<dbReference type="InterPro" id="IPR041698">
    <property type="entry name" value="Methyltransf_25"/>
</dbReference>
<dbReference type="PANTHER" id="PTHR44942:SF4">
    <property type="entry name" value="METHYLTRANSFERASE TYPE 11 DOMAIN-CONTAINING PROTEIN"/>
    <property type="match status" value="1"/>
</dbReference>
<reference evidence="4 5" key="1">
    <citation type="journal article" date="2018" name="Nat. Biotechnol.">
        <title>A standardized bacterial taxonomy based on genome phylogeny substantially revises the tree of life.</title>
        <authorList>
            <person name="Parks D.H."/>
            <person name="Chuvochina M."/>
            <person name="Waite D.W."/>
            <person name="Rinke C."/>
            <person name="Skarshewski A."/>
            <person name="Chaumeil P.A."/>
            <person name="Hugenholtz P."/>
        </authorList>
    </citation>
    <scope>NUCLEOTIDE SEQUENCE [LARGE SCALE GENOMIC DNA]</scope>
    <source>
        <strain evidence="4">UBA11728</strain>
    </source>
</reference>
<dbReference type="CDD" id="cd02440">
    <property type="entry name" value="AdoMet_MTases"/>
    <property type="match status" value="1"/>
</dbReference>
<keyword evidence="2 4" id="KW-0808">Transferase</keyword>
<name>A0A3D2X342_9FIRM</name>
<accession>A0A3D2X342</accession>
<sequence length="260" mass="30147">MAIIKGLETTFNTVYFDYDKWRPTYVTELYNDIFAVKEINQLSKVLEIGIGTGQATFPILEKGCSLTAIELGDKLAEYTRQKFCDYKNLHIKNIAFQDYECPTNTFDLIFSASAFHWIPEELGYTKVYDMLKSGGVFARFANHPFKDKEKEELHVAMQKIYSRYMPGSLSSAEYSEEDAKNRADISKKYGFIDVNYQLYHRTRTFNAKEYVSLLGTYSDHIAIEEQKRLKFFSEIEETIEDFGGKITLYDTIDLALSRKP</sequence>
<dbReference type="Pfam" id="PF13649">
    <property type="entry name" value="Methyltransf_25"/>
    <property type="match status" value="1"/>
</dbReference>
<dbReference type="InterPro" id="IPR051052">
    <property type="entry name" value="Diverse_substrate_MTase"/>
</dbReference>
<dbReference type="AlphaFoldDB" id="A0A3D2X342"/>
<dbReference type="Proteomes" id="UP000262969">
    <property type="component" value="Unassembled WGS sequence"/>
</dbReference>
<evidence type="ECO:0000313" key="5">
    <source>
        <dbReference type="Proteomes" id="UP000262969"/>
    </source>
</evidence>
<dbReference type="PANTHER" id="PTHR44942">
    <property type="entry name" value="METHYLTRANSF_11 DOMAIN-CONTAINING PROTEIN"/>
    <property type="match status" value="1"/>
</dbReference>
<keyword evidence="1 4" id="KW-0489">Methyltransferase</keyword>
<dbReference type="SUPFAM" id="SSF53335">
    <property type="entry name" value="S-adenosyl-L-methionine-dependent methyltransferases"/>
    <property type="match status" value="1"/>
</dbReference>
<evidence type="ECO:0000256" key="2">
    <source>
        <dbReference type="ARBA" id="ARBA00022679"/>
    </source>
</evidence>
<proteinExistence type="predicted"/>
<protein>
    <submittedName>
        <fullName evidence="4">Class I SAM-dependent methyltransferase</fullName>
    </submittedName>
</protein>
<dbReference type="GO" id="GO:0032259">
    <property type="term" value="P:methylation"/>
    <property type="evidence" value="ECO:0007669"/>
    <property type="project" value="UniProtKB-KW"/>
</dbReference>